<dbReference type="Gene3D" id="1.25.40.920">
    <property type="entry name" value="TRAP transporter T-component"/>
    <property type="match status" value="1"/>
</dbReference>
<dbReference type="HOGENOM" id="CLU_074357_0_0_12"/>
<proteinExistence type="predicted"/>
<dbReference type="EMBL" id="CP001843">
    <property type="protein sequence ID" value="AEF84414.1"/>
    <property type="molecule type" value="Genomic_DNA"/>
</dbReference>
<protein>
    <submittedName>
        <fullName evidence="2">Putative lipoprotein</fullName>
    </submittedName>
</protein>
<dbReference type="OrthoDB" id="356798at2"/>
<keyword evidence="3" id="KW-1185">Reference proteome</keyword>
<dbReference type="eggNOG" id="ENOG5032WII">
    <property type="taxonomic scope" value="Bacteria"/>
</dbReference>
<name>F5YMY5_TREPZ</name>
<dbReference type="Proteomes" id="UP000009223">
    <property type="component" value="Chromosome"/>
</dbReference>
<evidence type="ECO:0000313" key="2">
    <source>
        <dbReference type="EMBL" id="AEF84414.1"/>
    </source>
</evidence>
<gene>
    <name evidence="2" type="ordered locus">TREPR_1682</name>
</gene>
<dbReference type="InterPro" id="IPR031823">
    <property type="entry name" value="TatT"/>
</dbReference>
<dbReference type="PROSITE" id="PS51257">
    <property type="entry name" value="PROKAR_LIPOPROTEIN"/>
    <property type="match status" value="1"/>
</dbReference>
<dbReference type="RefSeq" id="WP_015708442.1">
    <property type="nucleotide sequence ID" value="NC_015578.1"/>
</dbReference>
<reference evidence="2 3" key="2">
    <citation type="journal article" date="2011" name="ISME J.">
        <title>RNA-seq reveals cooperative metabolic interactions between two termite-gut spirochete species in co-culture.</title>
        <authorList>
            <person name="Rosenthal A.Z."/>
            <person name="Matson E.G."/>
            <person name="Eldar A."/>
            <person name="Leadbetter J.R."/>
        </authorList>
    </citation>
    <scope>NUCLEOTIDE SEQUENCE [LARGE SCALE GENOMIC DNA]</scope>
    <source>
        <strain evidence="3">ATCC BAA-887 / DSM 12427 / ZAS-2</strain>
    </source>
</reference>
<sequence length="310" mass="33857">MKFRSVLLSCFLCMGILFSSCSLNKVATKAVANALSGTGSSDVFTGDSDPELVAGALPFAIKMYEALLSMQPSHQGLILTTGSLFIMYANAFIQGPAEMLPVEAFEEKLIQLERARLLYLRGAAILASGLEQKYPGWGDAYEKGVLDKYLAKLKKADVPFIYWHAAGVLSAYAMNPFDLDLGMRLPELTAAIARAYELDPDFNSGALDDFYVLFYSSVPEGMGGDPSKVELHYRRALEKTKGLAPGPYVSYATAVCVPAQDYATFKSCLESALAIDIEKDPPNRLVNILSQRKARYLLDSAPDIFIDLDP</sequence>
<keyword evidence="2" id="KW-0449">Lipoprotein</keyword>
<dbReference type="AlphaFoldDB" id="F5YMY5"/>
<keyword evidence="1" id="KW-0732">Signal</keyword>
<organism evidence="2 3">
    <name type="scientific">Treponema primitia (strain ATCC BAA-887 / DSM 12427 / ZAS-2)</name>
    <dbReference type="NCBI Taxonomy" id="545694"/>
    <lineage>
        <taxon>Bacteria</taxon>
        <taxon>Pseudomonadati</taxon>
        <taxon>Spirochaetota</taxon>
        <taxon>Spirochaetia</taxon>
        <taxon>Spirochaetales</taxon>
        <taxon>Treponemataceae</taxon>
        <taxon>Treponema</taxon>
    </lineage>
</organism>
<feature type="signal peptide" evidence="1">
    <location>
        <begin position="1"/>
        <end position="19"/>
    </location>
</feature>
<dbReference type="Pfam" id="PF16811">
    <property type="entry name" value="TAtT"/>
    <property type="match status" value="1"/>
</dbReference>
<accession>F5YMY5</accession>
<reference evidence="3" key="1">
    <citation type="submission" date="2009-12" db="EMBL/GenBank/DDBJ databases">
        <title>Complete sequence of Treponema primitia strain ZAS-2.</title>
        <authorList>
            <person name="Tetu S.G."/>
            <person name="Matson E."/>
            <person name="Ren Q."/>
            <person name="Seshadri R."/>
            <person name="Elbourne L."/>
            <person name="Hassan K.A."/>
            <person name="Durkin A."/>
            <person name="Radune D."/>
            <person name="Mohamoud Y."/>
            <person name="Shay R."/>
            <person name="Jin S."/>
            <person name="Zhang X."/>
            <person name="Lucey K."/>
            <person name="Ballor N.R."/>
            <person name="Ottesen E."/>
            <person name="Rosenthal R."/>
            <person name="Allen A."/>
            <person name="Leadbetter J.R."/>
            <person name="Paulsen I.T."/>
        </authorList>
    </citation>
    <scope>NUCLEOTIDE SEQUENCE [LARGE SCALE GENOMIC DNA]</scope>
    <source>
        <strain evidence="3">ATCC BAA-887 / DSM 12427 / ZAS-2</strain>
    </source>
</reference>
<feature type="chain" id="PRO_5003335333" evidence="1">
    <location>
        <begin position="20"/>
        <end position="310"/>
    </location>
</feature>
<dbReference type="KEGG" id="tpi:TREPR_1682"/>
<dbReference type="InterPro" id="IPR038537">
    <property type="entry name" value="TatT_sf"/>
</dbReference>
<dbReference type="STRING" id="545694.TREPR_1682"/>
<evidence type="ECO:0000256" key="1">
    <source>
        <dbReference type="SAM" id="SignalP"/>
    </source>
</evidence>
<evidence type="ECO:0000313" key="3">
    <source>
        <dbReference type="Proteomes" id="UP000009223"/>
    </source>
</evidence>